<dbReference type="PROSITE" id="PS50011">
    <property type="entry name" value="PROTEIN_KINASE_DOM"/>
    <property type="match status" value="1"/>
</dbReference>
<feature type="transmembrane region" description="Helical" evidence="18">
    <location>
        <begin position="97"/>
        <end position="116"/>
    </location>
</feature>
<evidence type="ECO:0000313" key="20">
    <source>
        <dbReference type="EMBL" id="TVU41102.1"/>
    </source>
</evidence>
<dbReference type="GO" id="GO:0005524">
    <property type="term" value="F:ATP binding"/>
    <property type="evidence" value="ECO:0007669"/>
    <property type="project" value="UniProtKB-UniRule"/>
</dbReference>
<feature type="non-terminal residue" evidence="20">
    <location>
        <position position="1"/>
    </location>
</feature>
<accession>A0A5J9VXF2</accession>
<evidence type="ECO:0000256" key="1">
    <source>
        <dbReference type="ARBA" id="ARBA00004479"/>
    </source>
</evidence>
<keyword evidence="5 18" id="KW-0812">Transmembrane</keyword>
<name>A0A5J9VXF2_9POAL</name>
<evidence type="ECO:0000256" key="8">
    <source>
        <dbReference type="ARBA" id="ARBA00022777"/>
    </source>
</evidence>
<dbReference type="GO" id="GO:0016020">
    <property type="term" value="C:membrane"/>
    <property type="evidence" value="ECO:0007669"/>
    <property type="project" value="UniProtKB-SubCell"/>
</dbReference>
<dbReference type="Pfam" id="PF00069">
    <property type="entry name" value="Pkinase"/>
    <property type="match status" value="1"/>
</dbReference>
<feature type="region of interest" description="Disordered" evidence="17">
    <location>
        <begin position="470"/>
        <end position="493"/>
    </location>
</feature>
<proteinExistence type="inferred from homology"/>
<evidence type="ECO:0000256" key="2">
    <source>
        <dbReference type="ARBA" id="ARBA00012513"/>
    </source>
</evidence>
<keyword evidence="4" id="KW-0808">Transferase</keyword>
<dbReference type="EC" id="2.7.11.1" evidence="2"/>
<evidence type="ECO:0000313" key="21">
    <source>
        <dbReference type="Proteomes" id="UP000324897"/>
    </source>
</evidence>
<protein>
    <recommendedName>
        <fullName evidence="2">non-specific serine/threonine protein kinase</fullName>
        <ecNumber evidence="2">2.7.11.1</ecNumber>
    </recommendedName>
</protein>
<evidence type="ECO:0000256" key="7">
    <source>
        <dbReference type="ARBA" id="ARBA00022741"/>
    </source>
</evidence>
<dbReference type="InterPro" id="IPR017441">
    <property type="entry name" value="Protein_kinase_ATP_BS"/>
</dbReference>
<dbReference type="PROSITE" id="PS00107">
    <property type="entry name" value="PROTEIN_KINASE_ATP"/>
    <property type="match status" value="1"/>
</dbReference>
<dbReference type="AlphaFoldDB" id="A0A5J9VXF2"/>
<evidence type="ECO:0000256" key="9">
    <source>
        <dbReference type="ARBA" id="ARBA00022840"/>
    </source>
</evidence>
<dbReference type="Proteomes" id="UP000324897">
    <property type="component" value="Chromosome 4"/>
</dbReference>
<comment type="caution">
    <text evidence="20">The sequence shown here is derived from an EMBL/GenBank/DDBJ whole genome shotgun (WGS) entry which is preliminary data.</text>
</comment>
<evidence type="ECO:0000256" key="4">
    <source>
        <dbReference type="ARBA" id="ARBA00022679"/>
    </source>
</evidence>
<dbReference type="GO" id="GO:0004674">
    <property type="term" value="F:protein serine/threonine kinase activity"/>
    <property type="evidence" value="ECO:0007669"/>
    <property type="project" value="UniProtKB-KW"/>
</dbReference>
<keyword evidence="7 15" id="KW-0547">Nucleotide-binding</keyword>
<evidence type="ECO:0000256" key="13">
    <source>
        <dbReference type="ARBA" id="ARBA00047899"/>
    </source>
</evidence>
<dbReference type="InterPro" id="IPR000719">
    <property type="entry name" value="Prot_kinase_dom"/>
</dbReference>
<keyword evidence="3 16" id="KW-0723">Serine/threonine-protein kinase</keyword>
<evidence type="ECO:0000256" key="14">
    <source>
        <dbReference type="ARBA" id="ARBA00048679"/>
    </source>
</evidence>
<evidence type="ECO:0000256" key="10">
    <source>
        <dbReference type="ARBA" id="ARBA00022989"/>
    </source>
</evidence>
<evidence type="ECO:0000256" key="11">
    <source>
        <dbReference type="ARBA" id="ARBA00023136"/>
    </source>
</evidence>
<dbReference type="InterPro" id="IPR008271">
    <property type="entry name" value="Ser/Thr_kinase_AS"/>
</dbReference>
<keyword evidence="6" id="KW-0732">Signal</keyword>
<evidence type="ECO:0000256" key="15">
    <source>
        <dbReference type="PROSITE-ProRule" id="PRU10141"/>
    </source>
</evidence>
<evidence type="ECO:0000259" key="19">
    <source>
        <dbReference type="PROSITE" id="PS50011"/>
    </source>
</evidence>
<gene>
    <name evidence="20" type="ORF">EJB05_14596</name>
</gene>
<evidence type="ECO:0000256" key="3">
    <source>
        <dbReference type="ARBA" id="ARBA00022527"/>
    </source>
</evidence>
<dbReference type="SUPFAM" id="SSF56112">
    <property type="entry name" value="Protein kinase-like (PK-like)"/>
    <property type="match status" value="1"/>
</dbReference>
<dbReference type="FunFam" id="1.10.510.10:FF:001023">
    <property type="entry name" value="Os07g0541700 protein"/>
    <property type="match status" value="1"/>
</dbReference>
<keyword evidence="10 18" id="KW-1133">Transmembrane helix</keyword>
<feature type="domain" description="Protein kinase" evidence="19">
    <location>
        <begin position="158"/>
        <end position="453"/>
    </location>
</feature>
<comment type="catalytic activity">
    <reaction evidence="14">
        <text>L-seryl-[protein] + ATP = O-phospho-L-seryl-[protein] + ADP + H(+)</text>
        <dbReference type="Rhea" id="RHEA:17989"/>
        <dbReference type="Rhea" id="RHEA-COMP:9863"/>
        <dbReference type="Rhea" id="RHEA-COMP:11604"/>
        <dbReference type="ChEBI" id="CHEBI:15378"/>
        <dbReference type="ChEBI" id="CHEBI:29999"/>
        <dbReference type="ChEBI" id="CHEBI:30616"/>
        <dbReference type="ChEBI" id="CHEBI:83421"/>
        <dbReference type="ChEBI" id="CHEBI:456216"/>
        <dbReference type="EC" id="2.7.11.1"/>
    </reaction>
</comment>
<organism evidence="20 21">
    <name type="scientific">Eragrostis curvula</name>
    <name type="common">weeping love grass</name>
    <dbReference type="NCBI Taxonomy" id="38414"/>
    <lineage>
        <taxon>Eukaryota</taxon>
        <taxon>Viridiplantae</taxon>
        <taxon>Streptophyta</taxon>
        <taxon>Embryophyta</taxon>
        <taxon>Tracheophyta</taxon>
        <taxon>Spermatophyta</taxon>
        <taxon>Magnoliopsida</taxon>
        <taxon>Liliopsida</taxon>
        <taxon>Poales</taxon>
        <taxon>Poaceae</taxon>
        <taxon>PACMAD clade</taxon>
        <taxon>Chloridoideae</taxon>
        <taxon>Eragrostideae</taxon>
        <taxon>Eragrostidinae</taxon>
        <taxon>Eragrostis</taxon>
    </lineage>
</organism>
<dbReference type="InterPro" id="IPR011009">
    <property type="entry name" value="Kinase-like_dom_sf"/>
</dbReference>
<comment type="subcellular location">
    <subcellularLocation>
        <location evidence="1">Membrane</location>
        <topology evidence="1">Single-pass type I membrane protein</topology>
    </subcellularLocation>
</comment>
<dbReference type="PANTHER" id="PTHR27009">
    <property type="entry name" value="RUST RESISTANCE KINASE LR10-RELATED"/>
    <property type="match status" value="1"/>
</dbReference>
<feature type="compositionally biased region" description="Polar residues" evidence="17">
    <location>
        <begin position="482"/>
        <end position="493"/>
    </location>
</feature>
<evidence type="ECO:0000256" key="6">
    <source>
        <dbReference type="ARBA" id="ARBA00022729"/>
    </source>
</evidence>
<dbReference type="Gene3D" id="3.30.200.20">
    <property type="entry name" value="Phosphorylase Kinase, domain 1"/>
    <property type="match status" value="1"/>
</dbReference>
<keyword evidence="21" id="KW-1185">Reference proteome</keyword>
<keyword evidence="9 15" id="KW-0067">ATP-binding</keyword>
<keyword evidence="12" id="KW-0325">Glycoprotein</keyword>
<evidence type="ECO:0000256" key="17">
    <source>
        <dbReference type="SAM" id="MobiDB-lite"/>
    </source>
</evidence>
<dbReference type="EMBL" id="RWGY01000007">
    <property type="protein sequence ID" value="TVU41102.1"/>
    <property type="molecule type" value="Genomic_DNA"/>
</dbReference>
<evidence type="ECO:0000256" key="5">
    <source>
        <dbReference type="ARBA" id="ARBA00022692"/>
    </source>
</evidence>
<comment type="similarity">
    <text evidence="16">Belongs to the protein kinase superfamily.</text>
</comment>
<reference evidence="20 21" key="1">
    <citation type="journal article" date="2019" name="Sci. Rep.">
        <title>A high-quality genome of Eragrostis curvula grass provides insights into Poaceae evolution and supports new strategies to enhance forage quality.</title>
        <authorList>
            <person name="Carballo J."/>
            <person name="Santos B.A.C.M."/>
            <person name="Zappacosta D."/>
            <person name="Garbus I."/>
            <person name="Selva J.P."/>
            <person name="Gallo C.A."/>
            <person name="Diaz A."/>
            <person name="Albertini E."/>
            <person name="Caccamo M."/>
            <person name="Echenique V."/>
        </authorList>
    </citation>
    <scope>NUCLEOTIDE SEQUENCE [LARGE SCALE GENOMIC DNA]</scope>
    <source>
        <strain evidence="21">cv. Victoria</strain>
        <tissue evidence="20">Leaf</tissue>
    </source>
</reference>
<sequence>MSNEVKEQESFMAGRRAGGRLTPPGYMAAEVIEVMHYRLSLVRDHYCLAGGSSRSTVSFASSSPPTLYSCAGGAAVTDKLNQGQFRPAKMDDGHKQAIGIGITFLVLTAFACAILYRRCTTPMQDNGIRHLTVEKFIREIRREKPFRFTSEQIADFTDNYTTRLGAGGFGTVFKGALPNGLIVAVKVFHSSLDQRSGEEQFMAEVGTIGRTHHINLIRLFGFCFDDAMRALVYEFMEFGALDAFLLHRGRDVGLETLRAIAVGVARGIRYLHEECQQKIVHYDIKPGNVLLDRTLMPKVADFGLARLVNREDTHVSVSCVRGTPGYAAPEMWIQSGVTEKCDVYSFGMLLLDIVGRRRNFNEVVPESQQWFPKLAWTKYESGNLMELIILPSRDSETEQPNDDLQQCKELVERMCKVAFWCVQQHPEARPPMDVVLKMLEGEMDIAAPVNPFQHLMAPPVVVNRWMTTATSSGSGNTTSANVISEGSNEIVSL</sequence>
<dbReference type="OrthoDB" id="10261027at2759"/>
<dbReference type="InterPro" id="IPR045874">
    <property type="entry name" value="LRK10/LRL21-25-like"/>
</dbReference>
<evidence type="ECO:0000256" key="12">
    <source>
        <dbReference type="ARBA" id="ARBA00023180"/>
    </source>
</evidence>
<evidence type="ECO:0000256" key="16">
    <source>
        <dbReference type="RuleBase" id="RU000304"/>
    </source>
</evidence>
<keyword evidence="8" id="KW-0418">Kinase</keyword>
<feature type="binding site" evidence="15">
    <location>
        <position position="186"/>
    </location>
    <ligand>
        <name>ATP</name>
        <dbReference type="ChEBI" id="CHEBI:30616"/>
    </ligand>
</feature>
<feature type="compositionally biased region" description="Low complexity" evidence="17">
    <location>
        <begin position="470"/>
        <end position="481"/>
    </location>
</feature>
<dbReference type="FunFam" id="3.30.200.20:FF:000178">
    <property type="entry name" value="serine/threonine-protein kinase PBS1-like"/>
    <property type="match status" value="1"/>
</dbReference>
<dbReference type="Gene3D" id="1.10.510.10">
    <property type="entry name" value="Transferase(Phosphotransferase) domain 1"/>
    <property type="match status" value="1"/>
</dbReference>
<keyword evidence="11 18" id="KW-0472">Membrane</keyword>
<dbReference type="PROSITE" id="PS00108">
    <property type="entry name" value="PROTEIN_KINASE_ST"/>
    <property type="match status" value="1"/>
</dbReference>
<evidence type="ECO:0000256" key="18">
    <source>
        <dbReference type="SAM" id="Phobius"/>
    </source>
</evidence>
<dbReference type="SMART" id="SM00220">
    <property type="entry name" value="S_TKc"/>
    <property type="match status" value="1"/>
</dbReference>
<dbReference type="Gramene" id="TVU41102">
    <property type="protein sequence ID" value="TVU41102"/>
    <property type="gene ID" value="EJB05_14596"/>
</dbReference>
<comment type="catalytic activity">
    <reaction evidence="13">
        <text>L-threonyl-[protein] + ATP = O-phospho-L-threonyl-[protein] + ADP + H(+)</text>
        <dbReference type="Rhea" id="RHEA:46608"/>
        <dbReference type="Rhea" id="RHEA-COMP:11060"/>
        <dbReference type="Rhea" id="RHEA-COMP:11605"/>
        <dbReference type="ChEBI" id="CHEBI:15378"/>
        <dbReference type="ChEBI" id="CHEBI:30013"/>
        <dbReference type="ChEBI" id="CHEBI:30616"/>
        <dbReference type="ChEBI" id="CHEBI:61977"/>
        <dbReference type="ChEBI" id="CHEBI:456216"/>
        <dbReference type="EC" id="2.7.11.1"/>
    </reaction>
</comment>